<dbReference type="PANTHER" id="PTHR42659:SF2">
    <property type="entry name" value="XANTHINE DEHYDROGENASE SUBUNIT C-RELATED"/>
    <property type="match status" value="1"/>
</dbReference>
<dbReference type="Pfam" id="PF00941">
    <property type="entry name" value="FAD_binding_5"/>
    <property type="match status" value="1"/>
</dbReference>
<dbReference type="SUPFAM" id="SSF56176">
    <property type="entry name" value="FAD-binding/transporter-associated domain-like"/>
    <property type="match status" value="1"/>
</dbReference>
<dbReference type="InterPro" id="IPR016166">
    <property type="entry name" value="FAD-bd_PCMH"/>
</dbReference>
<dbReference type="Gene3D" id="3.30.43.10">
    <property type="entry name" value="Uridine Diphospho-n-acetylenolpyruvylglucosamine Reductase, domain 2"/>
    <property type="match status" value="1"/>
</dbReference>
<evidence type="ECO:0000256" key="3">
    <source>
        <dbReference type="ARBA" id="ARBA00023002"/>
    </source>
</evidence>
<comment type="caution">
    <text evidence="5">The sequence shown here is derived from an EMBL/GenBank/DDBJ whole genome shotgun (WGS) entry which is preliminary data.</text>
</comment>
<keyword evidence="2" id="KW-0274">FAD</keyword>
<feature type="domain" description="FAD-binding PCMH-type" evidence="4">
    <location>
        <begin position="1"/>
        <end position="175"/>
    </location>
</feature>
<keyword evidence="3 5" id="KW-0560">Oxidoreductase</keyword>
<keyword evidence="1" id="KW-0285">Flavoprotein</keyword>
<reference evidence="5 6" key="1">
    <citation type="submission" date="2021-03" db="EMBL/GenBank/DDBJ databases">
        <title>Sequencing the genomes of 1000 actinobacteria strains.</title>
        <authorList>
            <person name="Klenk H.-P."/>
        </authorList>
    </citation>
    <scope>NUCLEOTIDE SEQUENCE [LARGE SCALE GENOMIC DNA]</scope>
    <source>
        <strain evidence="5 6">DSM 46670</strain>
    </source>
</reference>
<dbReference type="InterPro" id="IPR051312">
    <property type="entry name" value="Diverse_Substr_Oxidored"/>
</dbReference>
<accession>A0ABS4TP97</accession>
<evidence type="ECO:0000256" key="2">
    <source>
        <dbReference type="ARBA" id="ARBA00022827"/>
    </source>
</evidence>
<dbReference type="EMBL" id="JAGINW010000001">
    <property type="protein sequence ID" value="MBP2326227.1"/>
    <property type="molecule type" value="Genomic_DNA"/>
</dbReference>
<evidence type="ECO:0000313" key="5">
    <source>
        <dbReference type="EMBL" id="MBP2326227.1"/>
    </source>
</evidence>
<dbReference type="InterPro" id="IPR005107">
    <property type="entry name" value="CO_DH_flav_C"/>
</dbReference>
<sequence>MKAVAFDYVRASSVEDAVDALGDDNVKVLAGGQSLVPLLNMRLARPAVLVDINRLAELSYLRRDNGNLVIGALTRHRTVERSPLVYEDIPLLAEALKYVGHVSIRNRGTFGGSLAHADPAAELPAVCVALDASLLVQGHDGVREIAARDFFLGPHRTALKPSELLISVRVPVPPAETGYSVQELSPRGNDLALVGAFAAVTVESDGTCAQARIAVAGAGPTPIRAVAVEQALTGQALTDSTIAAAVAELSVDPPDSIHAPASYRREMASVLTRRAIRTAVSR</sequence>
<name>A0ABS4TP97_9PSEU</name>
<organism evidence="5 6">
    <name type="scientific">Kibdelosporangium banguiense</name>
    <dbReference type="NCBI Taxonomy" id="1365924"/>
    <lineage>
        <taxon>Bacteria</taxon>
        <taxon>Bacillati</taxon>
        <taxon>Actinomycetota</taxon>
        <taxon>Actinomycetes</taxon>
        <taxon>Pseudonocardiales</taxon>
        <taxon>Pseudonocardiaceae</taxon>
        <taxon>Kibdelosporangium</taxon>
    </lineage>
</organism>
<dbReference type="SMART" id="SM01092">
    <property type="entry name" value="CO_deh_flav_C"/>
    <property type="match status" value="1"/>
</dbReference>
<dbReference type="EC" id="1.2.7.4" evidence="5"/>
<dbReference type="Proteomes" id="UP001519332">
    <property type="component" value="Unassembled WGS sequence"/>
</dbReference>
<dbReference type="InterPro" id="IPR036683">
    <property type="entry name" value="CO_DH_flav_C_dom_sf"/>
</dbReference>
<gene>
    <name evidence="5" type="ORF">JOF56_006612</name>
</gene>
<evidence type="ECO:0000256" key="1">
    <source>
        <dbReference type="ARBA" id="ARBA00022630"/>
    </source>
</evidence>
<protein>
    <submittedName>
        <fullName evidence="5">Carbon-monoxide dehydrogenase medium subunit</fullName>
        <ecNumber evidence="5">1.2.7.4</ecNumber>
    </submittedName>
</protein>
<dbReference type="PANTHER" id="PTHR42659">
    <property type="entry name" value="XANTHINE DEHYDROGENASE SUBUNIT C-RELATED"/>
    <property type="match status" value="1"/>
</dbReference>
<dbReference type="Pfam" id="PF03450">
    <property type="entry name" value="CO_deh_flav_C"/>
    <property type="match status" value="1"/>
</dbReference>
<dbReference type="GO" id="GO:0043885">
    <property type="term" value="F:anaerobic carbon-monoxide dehydrogenase activity"/>
    <property type="evidence" value="ECO:0007669"/>
    <property type="project" value="UniProtKB-EC"/>
</dbReference>
<dbReference type="RefSeq" id="WP_209643313.1">
    <property type="nucleotide sequence ID" value="NZ_JAGINW010000001.1"/>
</dbReference>
<evidence type="ECO:0000259" key="4">
    <source>
        <dbReference type="PROSITE" id="PS51387"/>
    </source>
</evidence>
<dbReference type="InterPro" id="IPR016169">
    <property type="entry name" value="FAD-bd_PCMH_sub2"/>
</dbReference>
<dbReference type="Gene3D" id="3.30.390.50">
    <property type="entry name" value="CO dehydrogenase flavoprotein, C-terminal domain"/>
    <property type="match status" value="1"/>
</dbReference>
<dbReference type="InterPro" id="IPR002346">
    <property type="entry name" value="Mopterin_DH_FAD-bd"/>
</dbReference>
<dbReference type="PROSITE" id="PS51387">
    <property type="entry name" value="FAD_PCMH"/>
    <property type="match status" value="1"/>
</dbReference>
<dbReference type="InterPro" id="IPR016167">
    <property type="entry name" value="FAD-bd_PCMH_sub1"/>
</dbReference>
<proteinExistence type="predicted"/>
<dbReference type="Gene3D" id="3.30.465.10">
    <property type="match status" value="1"/>
</dbReference>
<dbReference type="SUPFAM" id="SSF55447">
    <property type="entry name" value="CO dehydrogenase flavoprotein C-terminal domain-like"/>
    <property type="match status" value="1"/>
</dbReference>
<keyword evidence="6" id="KW-1185">Reference proteome</keyword>
<dbReference type="InterPro" id="IPR036318">
    <property type="entry name" value="FAD-bd_PCMH-like_sf"/>
</dbReference>
<evidence type="ECO:0000313" key="6">
    <source>
        <dbReference type="Proteomes" id="UP001519332"/>
    </source>
</evidence>